<proteinExistence type="predicted"/>
<dbReference type="eggNOG" id="COG3153">
    <property type="taxonomic scope" value="Bacteria"/>
</dbReference>
<gene>
    <name evidence="2" type="ORF">A1QC_07985</name>
</gene>
<dbReference type="AlphaFoldDB" id="A0A1E5E2R7"/>
<dbReference type="Pfam" id="PF13527">
    <property type="entry name" value="Acetyltransf_9"/>
    <property type="match status" value="1"/>
</dbReference>
<dbReference type="RefSeq" id="WP_017023835.1">
    <property type="nucleotide sequence ID" value="NZ_AJYK02000057.1"/>
</dbReference>
<accession>A0A1E5E2R7</accession>
<sequence>MLIRTEAPADILTIDSLLRQTFPTSSEAKLVRSLRENSRFTLSLVACSDEGEVIGHVLFTPVTIDGDDLGWQGLAPVAVKEEYRGQGIAEALIRSGLDSLYEFGYSACFVLGSPHYYSRLGFQDGAPMGLVSIYNVMPEYQVGAFQALALADGAFDGQAGLVEYSPEFNAI</sequence>
<feature type="domain" description="N-acetyltransferase" evidence="1">
    <location>
        <begin position="1"/>
        <end position="152"/>
    </location>
</feature>
<evidence type="ECO:0000313" key="2">
    <source>
        <dbReference type="EMBL" id="OEF25847.1"/>
    </source>
</evidence>
<protein>
    <submittedName>
        <fullName evidence="2">GNAT family N-acetyltransferase</fullName>
    </submittedName>
</protein>
<dbReference type="EMBL" id="AJYK02000057">
    <property type="protein sequence ID" value="OEF25847.1"/>
    <property type="molecule type" value="Genomic_DNA"/>
</dbReference>
<organism evidence="2 3">
    <name type="scientific">Vibrio rumoiensis 1S-45</name>
    <dbReference type="NCBI Taxonomy" id="1188252"/>
    <lineage>
        <taxon>Bacteria</taxon>
        <taxon>Pseudomonadati</taxon>
        <taxon>Pseudomonadota</taxon>
        <taxon>Gammaproteobacteria</taxon>
        <taxon>Vibrionales</taxon>
        <taxon>Vibrionaceae</taxon>
        <taxon>Vibrio</taxon>
    </lineage>
</organism>
<dbReference type="GO" id="GO:0016747">
    <property type="term" value="F:acyltransferase activity, transferring groups other than amino-acyl groups"/>
    <property type="evidence" value="ECO:0007669"/>
    <property type="project" value="InterPro"/>
</dbReference>
<keyword evidence="3" id="KW-1185">Reference proteome</keyword>
<dbReference type="Proteomes" id="UP000094070">
    <property type="component" value="Unassembled WGS sequence"/>
</dbReference>
<dbReference type="STRING" id="1188252.A1QC_07985"/>
<reference evidence="2 3" key="1">
    <citation type="journal article" date="2012" name="Science">
        <title>Ecological populations of bacteria act as socially cohesive units of antibiotic production and resistance.</title>
        <authorList>
            <person name="Cordero O.X."/>
            <person name="Wildschutte H."/>
            <person name="Kirkup B."/>
            <person name="Proehl S."/>
            <person name="Ngo L."/>
            <person name="Hussain F."/>
            <person name="Le Roux F."/>
            <person name="Mincer T."/>
            <person name="Polz M.F."/>
        </authorList>
    </citation>
    <scope>NUCLEOTIDE SEQUENCE [LARGE SCALE GENOMIC DNA]</scope>
    <source>
        <strain evidence="2 3">1S-45</strain>
    </source>
</reference>
<dbReference type="InterPro" id="IPR000182">
    <property type="entry name" value="GNAT_dom"/>
</dbReference>
<dbReference type="CDD" id="cd04301">
    <property type="entry name" value="NAT_SF"/>
    <property type="match status" value="1"/>
</dbReference>
<dbReference type="SUPFAM" id="SSF55729">
    <property type="entry name" value="Acyl-CoA N-acyltransferases (Nat)"/>
    <property type="match status" value="1"/>
</dbReference>
<name>A0A1E5E2R7_9VIBR</name>
<evidence type="ECO:0000259" key="1">
    <source>
        <dbReference type="PROSITE" id="PS51186"/>
    </source>
</evidence>
<comment type="caution">
    <text evidence="2">The sequence shown here is derived from an EMBL/GenBank/DDBJ whole genome shotgun (WGS) entry which is preliminary data.</text>
</comment>
<evidence type="ECO:0000313" key="3">
    <source>
        <dbReference type="Proteomes" id="UP000094070"/>
    </source>
</evidence>
<dbReference type="Gene3D" id="3.40.630.30">
    <property type="match status" value="1"/>
</dbReference>
<dbReference type="OrthoDB" id="9797178at2"/>
<dbReference type="InterPro" id="IPR016181">
    <property type="entry name" value="Acyl_CoA_acyltransferase"/>
</dbReference>
<dbReference type="PROSITE" id="PS51186">
    <property type="entry name" value="GNAT"/>
    <property type="match status" value="1"/>
</dbReference>
<keyword evidence="2" id="KW-0808">Transferase</keyword>